<dbReference type="InterPro" id="IPR006553">
    <property type="entry name" value="Leu-rich_rpt_Cys-con_subtyp"/>
</dbReference>
<dbReference type="PANTHER" id="PTHR13318:SF247">
    <property type="entry name" value="GH16156P"/>
    <property type="match status" value="1"/>
</dbReference>
<comment type="caution">
    <text evidence="2">The sequence shown here is derived from an EMBL/GenBank/DDBJ whole genome shotgun (WGS) entry which is preliminary data.</text>
</comment>
<dbReference type="GO" id="GO:0031146">
    <property type="term" value="P:SCF-dependent proteasomal ubiquitin-dependent protein catabolic process"/>
    <property type="evidence" value="ECO:0007669"/>
    <property type="project" value="TreeGrafter"/>
</dbReference>
<dbReference type="PANTHER" id="PTHR13318">
    <property type="entry name" value="PARTNER OF PAIRED, ISOFORM B-RELATED"/>
    <property type="match status" value="1"/>
</dbReference>
<accession>A0A814H1J3</accession>
<sequence length="273" mass="31452">MSVYKLVDLSEYCIAKYFEQIVRDQLTTIRLLPVNLKVRLFFLLTQRGLIDDSNILVLLNSRTQVFDFHDCHITDETLSIMSKCSLNSQIERQRQISTTIDHQTMPVLNPTVVYINDRISDDGWIKFIHEYLNLRKIHLNNCPLITDKSLYSIGQCCHRLIELDLNGCMNISDEGIKELKCLLHIKSLGLAQTSITDMALYSIGQASFKHMLQEINVKQCQNITDDGFMYLLSNCPNLRTIGFLHCPKLTELSRQSLGPHTHQFSYVVWSIPV</sequence>
<dbReference type="GO" id="GO:0019005">
    <property type="term" value="C:SCF ubiquitin ligase complex"/>
    <property type="evidence" value="ECO:0007669"/>
    <property type="project" value="TreeGrafter"/>
</dbReference>
<dbReference type="Gene3D" id="3.80.10.10">
    <property type="entry name" value="Ribonuclease Inhibitor"/>
    <property type="match status" value="1"/>
</dbReference>
<evidence type="ECO:0000313" key="4">
    <source>
        <dbReference type="EMBL" id="CAF3775012.1"/>
    </source>
</evidence>
<dbReference type="AlphaFoldDB" id="A0A814H1J3"/>
<evidence type="ECO:0000313" key="2">
    <source>
        <dbReference type="EMBL" id="CAF1003625.1"/>
    </source>
</evidence>
<protein>
    <recommendedName>
        <fullName evidence="1">F-box/LRR-repeat protein 15-like leucin rich repeat domain-containing protein</fullName>
    </recommendedName>
</protein>
<dbReference type="EMBL" id="CAJOBA010006737">
    <property type="protein sequence ID" value="CAF3781588.1"/>
    <property type="molecule type" value="Genomic_DNA"/>
</dbReference>
<keyword evidence="6" id="KW-1185">Reference proteome</keyword>
<evidence type="ECO:0000259" key="1">
    <source>
        <dbReference type="Pfam" id="PF25372"/>
    </source>
</evidence>
<organism evidence="2 6">
    <name type="scientific">Didymodactylos carnosus</name>
    <dbReference type="NCBI Taxonomy" id="1234261"/>
    <lineage>
        <taxon>Eukaryota</taxon>
        <taxon>Metazoa</taxon>
        <taxon>Spiralia</taxon>
        <taxon>Gnathifera</taxon>
        <taxon>Rotifera</taxon>
        <taxon>Eurotatoria</taxon>
        <taxon>Bdelloidea</taxon>
        <taxon>Philodinida</taxon>
        <taxon>Philodinidae</taxon>
        <taxon>Didymodactylos</taxon>
    </lineage>
</organism>
<evidence type="ECO:0000313" key="5">
    <source>
        <dbReference type="EMBL" id="CAF3781588.1"/>
    </source>
</evidence>
<dbReference type="Proteomes" id="UP000681722">
    <property type="component" value="Unassembled WGS sequence"/>
</dbReference>
<name>A0A814H1J3_9BILA</name>
<dbReference type="Proteomes" id="UP000677228">
    <property type="component" value="Unassembled WGS sequence"/>
</dbReference>
<dbReference type="EMBL" id="CAJNOQ010003264">
    <property type="protein sequence ID" value="CAF1003625.1"/>
    <property type="molecule type" value="Genomic_DNA"/>
</dbReference>
<evidence type="ECO:0000313" key="6">
    <source>
        <dbReference type="Proteomes" id="UP000663829"/>
    </source>
</evidence>
<feature type="domain" description="F-box/LRR-repeat protein 15-like leucin rich repeat" evidence="1">
    <location>
        <begin position="120"/>
        <end position="237"/>
    </location>
</feature>
<dbReference type="Pfam" id="PF25372">
    <property type="entry name" value="DUF7885"/>
    <property type="match status" value="1"/>
</dbReference>
<evidence type="ECO:0000313" key="3">
    <source>
        <dbReference type="EMBL" id="CAF1012742.1"/>
    </source>
</evidence>
<gene>
    <name evidence="2" type="ORF">GPM918_LOCUS13893</name>
    <name evidence="3" type="ORF">OVA965_LOCUS15126</name>
    <name evidence="4" type="ORF">SRO942_LOCUS13893</name>
    <name evidence="5" type="ORF">TMI583_LOCUS15129</name>
</gene>
<dbReference type="OrthoDB" id="10257471at2759"/>
<proteinExistence type="predicted"/>
<dbReference type="EMBL" id="CAJNOK010006730">
    <property type="protein sequence ID" value="CAF1012742.1"/>
    <property type="molecule type" value="Genomic_DNA"/>
</dbReference>
<dbReference type="SUPFAM" id="SSF52047">
    <property type="entry name" value="RNI-like"/>
    <property type="match status" value="1"/>
</dbReference>
<dbReference type="Proteomes" id="UP000682733">
    <property type="component" value="Unassembled WGS sequence"/>
</dbReference>
<dbReference type="SMART" id="SM00367">
    <property type="entry name" value="LRR_CC"/>
    <property type="match status" value="5"/>
</dbReference>
<dbReference type="EMBL" id="CAJOBC010003264">
    <property type="protein sequence ID" value="CAF3775012.1"/>
    <property type="molecule type" value="Genomic_DNA"/>
</dbReference>
<dbReference type="InterPro" id="IPR032675">
    <property type="entry name" value="LRR_dom_sf"/>
</dbReference>
<reference evidence="2" key="1">
    <citation type="submission" date="2021-02" db="EMBL/GenBank/DDBJ databases">
        <authorList>
            <person name="Nowell W R."/>
        </authorList>
    </citation>
    <scope>NUCLEOTIDE SEQUENCE</scope>
</reference>
<dbReference type="Proteomes" id="UP000663829">
    <property type="component" value="Unassembled WGS sequence"/>
</dbReference>
<dbReference type="InterPro" id="IPR057207">
    <property type="entry name" value="FBXL15_LRR"/>
</dbReference>